<evidence type="ECO:0000313" key="2">
    <source>
        <dbReference type="Proteomes" id="UP000821845"/>
    </source>
</evidence>
<comment type="caution">
    <text evidence="1">The sequence shown here is derived from an EMBL/GenBank/DDBJ whole genome shotgun (WGS) entry which is preliminary data.</text>
</comment>
<protein>
    <submittedName>
        <fullName evidence="1">Uncharacterized protein</fullName>
    </submittedName>
</protein>
<name>A0ACB7RYK4_HYAAI</name>
<proteinExistence type="predicted"/>
<organism evidence="1 2">
    <name type="scientific">Hyalomma asiaticum</name>
    <name type="common">Tick</name>
    <dbReference type="NCBI Taxonomy" id="266040"/>
    <lineage>
        <taxon>Eukaryota</taxon>
        <taxon>Metazoa</taxon>
        <taxon>Ecdysozoa</taxon>
        <taxon>Arthropoda</taxon>
        <taxon>Chelicerata</taxon>
        <taxon>Arachnida</taxon>
        <taxon>Acari</taxon>
        <taxon>Parasitiformes</taxon>
        <taxon>Ixodida</taxon>
        <taxon>Ixodoidea</taxon>
        <taxon>Ixodidae</taxon>
        <taxon>Hyalomminae</taxon>
        <taxon>Hyalomma</taxon>
    </lineage>
</organism>
<keyword evidence="2" id="KW-1185">Reference proteome</keyword>
<dbReference type="EMBL" id="CM023487">
    <property type="protein sequence ID" value="KAH6926876.1"/>
    <property type="molecule type" value="Genomic_DNA"/>
</dbReference>
<evidence type="ECO:0000313" key="1">
    <source>
        <dbReference type="EMBL" id="KAH6926876.1"/>
    </source>
</evidence>
<accession>A0ACB7RYK4</accession>
<gene>
    <name evidence="1" type="ORF">HPB50_022645</name>
</gene>
<reference evidence="1" key="1">
    <citation type="submission" date="2020-05" db="EMBL/GenBank/DDBJ databases">
        <title>Large-scale comparative analyses of tick genomes elucidate their genetic diversity and vector capacities.</title>
        <authorList>
            <person name="Jia N."/>
            <person name="Wang J."/>
            <person name="Shi W."/>
            <person name="Du L."/>
            <person name="Sun Y."/>
            <person name="Zhan W."/>
            <person name="Jiang J."/>
            <person name="Wang Q."/>
            <person name="Zhang B."/>
            <person name="Ji P."/>
            <person name="Sakyi L.B."/>
            <person name="Cui X."/>
            <person name="Yuan T."/>
            <person name="Jiang B."/>
            <person name="Yang W."/>
            <person name="Lam T.T.-Y."/>
            <person name="Chang Q."/>
            <person name="Ding S."/>
            <person name="Wang X."/>
            <person name="Zhu J."/>
            <person name="Ruan X."/>
            <person name="Zhao L."/>
            <person name="Wei J."/>
            <person name="Que T."/>
            <person name="Du C."/>
            <person name="Cheng J."/>
            <person name="Dai P."/>
            <person name="Han X."/>
            <person name="Huang E."/>
            <person name="Gao Y."/>
            <person name="Liu J."/>
            <person name="Shao H."/>
            <person name="Ye R."/>
            <person name="Li L."/>
            <person name="Wei W."/>
            <person name="Wang X."/>
            <person name="Wang C."/>
            <person name="Yang T."/>
            <person name="Huo Q."/>
            <person name="Li W."/>
            <person name="Guo W."/>
            <person name="Chen H."/>
            <person name="Zhou L."/>
            <person name="Ni X."/>
            <person name="Tian J."/>
            <person name="Zhou Y."/>
            <person name="Sheng Y."/>
            <person name="Liu T."/>
            <person name="Pan Y."/>
            <person name="Xia L."/>
            <person name="Li J."/>
            <person name="Zhao F."/>
            <person name="Cao W."/>
        </authorList>
    </citation>
    <scope>NUCLEOTIDE SEQUENCE</scope>
    <source>
        <strain evidence="1">Hyas-2018</strain>
    </source>
</reference>
<sequence>MNIGLVEYIQVGTGLEPMTFGTTPSGHPTLLAIDRLLFVDARCQHTTLLLLAAIVCVIVATVVMFRALSRKKRKAEITVDHSHDVADMRGKTVVITGANAGIGFETALELSRLGARVILACRCPRKGRAAAEAIRHVTGNDSVEFALLDLGSLTSVRRFARRILATEKRLDVLINNAGITAPPQKRLTREGIEITMATNYLGPFLLTNLLLDMLKRSGQGRVVNVTSALYRLGRVPWEQLEAPARGGATFRYPGVEPTYASSKLLSPRKGARGLVYLASSTGLRDVSGKYFVSCRQSSWSSKVLDEETAYKVWCRSAELVCAVLADVVDDDNDD</sequence>
<dbReference type="Proteomes" id="UP000821845">
    <property type="component" value="Chromosome 7"/>
</dbReference>